<dbReference type="VEuPathDB" id="MicrosporidiaDB:H312_02155"/>
<dbReference type="InterPro" id="IPR037034">
    <property type="entry name" value="RNA_pol_Rpb2_2_sf"/>
</dbReference>
<sequence>KNLLDKKYFTYYGDPFEEQNESGGYFIINGLEKVFRFLVVQKRNYIFAQDKTIYLKKEKNLTRHSVVARCVGADEIANVISLHYTNDGNILLRLFIRRSEFFIPLMLVIKGMTNISDEDVYKKIVRDSKNKLFKSRALTFLRQSLKNKLEIFEECKNDEKINEIEYLGSIFKKIFYEQSMTNIT</sequence>
<evidence type="ECO:0000313" key="1">
    <source>
        <dbReference type="EMBL" id="KCZ80431.1"/>
    </source>
</evidence>
<dbReference type="Gene3D" id="3.90.1110.10">
    <property type="entry name" value="RNA polymerase Rpb2, domain 2"/>
    <property type="match status" value="1"/>
</dbReference>
<reference evidence="2" key="1">
    <citation type="submission" date="2013-02" db="EMBL/GenBank/DDBJ databases">
        <authorList>
            <consortium name="The Broad Institute Genome Sequencing Platform"/>
            <person name="Cuomo C."/>
            <person name="Becnel J."/>
            <person name="Sanscrainte N."/>
            <person name="Walker B."/>
            <person name="Young S.K."/>
            <person name="Zeng Q."/>
            <person name="Gargeya S."/>
            <person name="Fitzgerald M."/>
            <person name="Haas B."/>
            <person name="Abouelleil A."/>
            <person name="Alvarado L."/>
            <person name="Arachchi H.M."/>
            <person name="Berlin A.M."/>
            <person name="Chapman S.B."/>
            <person name="Dewar J."/>
            <person name="Goldberg J."/>
            <person name="Griggs A."/>
            <person name="Gujja S."/>
            <person name="Hansen M."/>
            <person name="Howarth C."/>
            <person name="Imamovic A."/>
            <person name="Larimer J."/>
            <person name="McCowan C."/>
            <person name="Murphy C."/>
            <person name="Neiman D."/>
            <person name="Pearson M."/>
            <person name="Priest M."/>
            <person name="Roberts A."/>
            <person name="Saif S."/>
            <person name="Shea T."/>
            <person name="Sisk P."/>
            <person name="Sykes S."/>
            <person name="Wortman J."/>
            <person name="Nusbaum C."/>
            <person name="Birren B."/>
        </authorList>
    </citation>
    <scope>NUCLEOTIDE SEQUENCE [LARGE SCALE GENOMIC DNA]</scope>
    <source>
        <strain evidence="2">PRA339</strain>
    </source>
</reference>
<proteinExistence type="predicted"/>
<keyword evidence="2" id="KW-1185">Reference proteome</keyword>
<dbReference type="Proteomes" id="UP000030655">
    <property type="component" value="Unassembled WGS sequence"/>
</dbReference>
<feature type="non-terminal residue" evidence="1">
    <location>
        <position position="1"/>
    </location>
</feature>
<dbReference type="STRING" id="1288291.A0A059F0B5"/>
<dbReference type="OrthoDB" id="2193676at2759"/>
<organism evidence="1 2">
    <name type="scientific">Anncaliia algerae PRA339</name>
    <dbReference type="NCBI Taxonomy" id="1288291"/>
    <lineage>
        <taxon>Eukaryota</taxon>
        <taxon>Fungi</taxon>
        <taxon>Fungi incertae sedis</taxon>
        <taxon>Microsporidia</taxon>
        <taxon>Tubulinosematoidea</taxon>
        <taxon>Tubulinosematidae</taxon>
        <taxon>Anncaliia</taxon>
    </lineage>
</organism>
<feature type="non-terminal residue" evidence="1">
    <location>
        <position position="184"/>
    </location>
</feature>
<reference evidence="1 2" key="2">
    <citation type="submission" date="2014-03" db="EMBL/GenBank/DDBJ databases">
        <title>The Genome Sequence of Anncaliia algerae insect isolate PRA339.</title>
        <authorList>
            <consortium name="The Broad Institute Genome Sequencing Platform"/>
            <consortium name="The Broad Institute Genome Sequencing Center for Infectious Disease"/>
            <person name="Cuomo C."/>
            <person name="Becnel J."/>
            <person name="Sanscrainte N."/>
            <person name="Walker B."/>
            <person name="Young S.K."/>
            <person name="Zeng Q."/>
            <person name="Gargeya S."/>
            <person name="Fitzgerald M."/>
            <person name="Haas B."/>
            <person name="Abouelleil A."/>
            <person name="Alvarado L."/>
            <person name="Arachchi H.M."/>
            <person name="Berlin A.M."/>
            <person name="Chapman S.B."/>
            <person name="Dewar J."/>
            <person name="Goldberg J."/>
            <person name="Griggs A."/>
            <person name="Gujja S."/>
            <person name="Hansen M."/>
            <person name="Howarth C."/>
            <person name="Imamovic A."/>
            <person name="Larimer J."/>
            <person name="McCowan C."/>
            <person name="Murphy C."/>
            <person name="Neiman D."/>
            <person name="Pearson M."/>
            <person name="Priest M."/>
            <person name="Roberts A."/>
            <person name="Saif S."/>
            <person name="Shea T."/>
            <person name="Sisk P."/>
            <person name="Sykes S."/>
            <person name="Wortman J."/>
            <person name="Nusbaum C."/>
            <person name="Birren B."/>
        </authorList>
    </citation>
    <scope>NUCLEOTIDE SEQUENCE [LARGE SCALE GENOMIC DNA]</scope>
    <source>
        <strain evidence="1 2">PRA339</strain>
    </source>
</reference>
<name>A0A059F0B5_9MICR</name>
<dbReference type="EMBL" id="KK365181">
    <property type="protein sequence ID" value="KCZ80431.1"/>
    <property type="molecule type" value="Genomic_DNA"/>
</dbReference>
<protein>
    <submittedName>
        <fullName evidence="1">Uncharacterized protein</fullName>
    </submittedName>
</protein>
<dbReference type="GO" id="GO:0003677">
    <property type="term" value="F:DNA binding"/>
    <property type="evidence" value="ECO:0007669"/>
    <property type="project" value="InterPro"/>
</dbReference>
<evidence type="ECO:0000313" key="2">
    <source>
        <dbReference type="Proteomes" id="UP000030655"/>
    </source>
</evidence>
<dbReference type="HOGENOM" id="CLU_1471550_0_0_1"/>
<dbReference type="AlphaFoldDB" id="A0A059F0B5"/>
<accession>A0A059F0B5</accession>
<gene>
    <name evidence="1" type="ORF">H312_02155</name>
</gene>
<dbReference type="SUPFAM" id="SSF64484">
    <property type="entry name" value="beta and beta-prime subunits of DNA dependent RNA-polymerase"/>
    <property type="match status" value="1"/>
</dbReference>
<dbReference type="GO" id="GO:0006351">
    <property type="term" value="P:DNA-templated transcription"/>
    <property type="evidence" value="ECO:0007669"/>
    <property type="project" value="InterPro"/>
</dbReference>
<dbReference type="GO" id="GO:0003899">
    <property type="term" value="F:DNA-directed RNA polymerase activity"/>
    <property type="evidence" value="ECO:0007669"/>
    <property type="project" value="InterPro"/>
</dbReference>